<sequence>MNDFIKRNLVFVLCLTLVLSAGTIGFVYPASAATLLEDSFDGGAGNWTSTSGSWSVVQDSGNAVYSQTGTSEGRTSAGSQTWTDYAVEADVKIVDFNGSTRTYVAGRYVDGNNFYAASLYNSSGGTLEIRKKVSGSTTTIASKTNFGLATGVWYKVKLELSGTSIKLYVNGQLELSATDSSLAAGAAGLVTFKSIAKFDNVSVTNSTSVPSTPSPTVAPTPTPTAQPTTAPSTSPTTAPTPTPSPSPTSGTTSEYQLTGFSIGNTGGGSIAETDSQYIKVYNATDLAAALKKGSGYKVVEIMNDLDLGWNEIPAAAKVSPFASHNSALTHPVLLNTGVSKITVDGFTNLTIFSANGAKIKHAAFTFKRSTNVIIRNLEFDELWEWDEATKGDYDKNDWDYITIEESSKFWIDHCTFHKAYDGLVDVKKGSNGVTISWSSFLGDDGSAGSWVTQQINALEANQSAYPMYAFLRSSAVGLSKDDIIAVAASQKKGHLVGSTEFASDNAALEVTLHHNYYQDQQDRMPRLRAGNAHAYNIVMDSAGAWNARSRITSAMETAISGNGYHFGVTSNGAISTENGAVLVEKSVIIDVYYPLRNNQKDASLPDYTGKIAAIDTIYSLDGTTFRGNSDTAGSPLSPVPAAIKPFSWNGFTTLPYSYTADDPATLKARLMAANGAGAGKLSWAKANWLQTS</sequence>
<keyword evidence="4" id="KW-0732">Signal</keyword>
<proteinExistence type="inferred from homology"/>
<dbReference type="Gene3D" id="2.160.20.10">
    <property type="entry name" value="Single-stranded right-handed beta-helix, Pectin lyase-like"/>
    <property type="match status" value="1"/>
</dbReference>
<comment type="subcellular location">
    <subcellularLocation>
        <location evidence="2">Secreted</location>
    </subcellularLocation>
</comment>
<evidence type="ECO:0000256" key="1">
    <source>
        <dbReference type="ARBA" id="ARBA00023239"/>
    </source>
</evidence>
<organism evidence="6">
    <name type="scientific">Paenibacillus sp. BIHB 4019</name>
    <dbReference type="NCBI Taxonomy" id="1870819"/>
    <lineage>
        <taxon>Bacteria</taxon>
        <taxon>Bacillati</taxon>
        <taxon>Bacillota</taxon>
        <taxon>Bacilli</taxon>
        <taxon>Bacillales</taxon>
        <taxon>Paenibacillaceae</taxon>
        <taxon>Paenibacillus</taxon>
    </lineage>
</organism>
<dbReference type="Pfam" id="PF21708">
    <property type="entry name" value="Glyco_hydro_59_C"/>
    <property type="match status" value="1"/>
</dbReference>
<dbReference type="InterPro" id="IPR012334">
    <property type="entry name" value="Pectin_lyas_fold"/>
</dbReference>
<reference evidence="6" key="1">
    <citation type="submission" date="2016-08" db="EMBL/GenBank/DDBJ databases">
        <title>Complete Genome Seqeunce of Paenibacillus sp. BIHB 4019 from tea rhizoplane.</title>
        <authorList>
            <person name="Thakur R."/>
            <person name="Swarnkar M.K."/>
            <person name="Gulati A."/>
        </authorList>
    </citation>
    <scope>NUCLEOTIDE SEQUENCE [LARGE SCALE GENOMIC DNA]</scope>
    <source>
        <strain evidence="6">BIHB4019</strain>
    </source>
</reference>
<keyword evidence="1 2" id="KW-0456">Lyase</keyword>
<dbReference type="GO" id="GO:0005576">
    <property type="term" value="C:extracellular region"/>
    <property type="evidence" value="ECO:0007669"/>
    <property type="project" value="UniProtKB-SubCell"/>
</dbReference>
<dbReference type="GO" id="GO:0000272">
    <property type="term" value="P:polysaccharide catabolic process"/>
    <property type="evidence" value="ECO:0007669"/>
    <property type="project" value="UniProtKB-KW"/>
</dbReference>
<dbReference type="SMART" id="SM00656">
    <property type="entry name" value="Amb_all"/>
    <property type="match status" value="1"/>
</dbReference>
<evidence type="ECO:0000256" key="2">
    <source>
        <dbReference type="RuleBase" id="RU361173"/>
    </source>
</evidence>
<dbReference type="InterPro" id="IPR002022">
    <property type="entry name" value="Pec_lyase"/>
</dbReference>
<dbReference type="InterPro" id="IPR011050">
    <property type="entry name" value="Pectin_lyase_fold/virulence"/>
</dbReference>
<feature type="region of interest" description="Disordered" evidence="3">
    <location>
        <begin position="204"/>
        <end position="258"/>
    </location>
</feature>
<dbReference type="InterPro" id="IPR049162">
    <property type="entry name" value="GH59_C"/>
</dbReference>
<comment type="similarity">
    <text evidence="2">Belongs to the polysaccharide lyase 1 family.</text>
</comment>
<feature type="compositionally biased region" description="Pro residues" evidence="3">
    <location>
        <begin position="212"/>
        <end position="224"/>
    </location>
</feature>
<dbReference type="GO" id="GO:0030570">
    <property type="term" value="F:pectate lyase activity"/>
    <property type="evidence" value="ECO:0007669"/>
    <property type="project" value="InterPro"/>
</dbReference>
<dbReference type="PANTHER" id="PTHR31683">
    <property type="entry name" value="PECTATE LYASE 18-RELATED"/>
    <property type="match status" value="1"/>
</dbReference>
<dbReference type="SUPFAM" id="SSF51126">
    <property type="entry name" value="Pectin lyase-like"/>
    <property type="match status" value="1"/>
</dbReference>
<dbReference type="PANTHER" id="PTHR31683:SF18">
    <property type="entry name" value="PECTATE LYASE 21-RELATED"/>
    <property type="match status" value="1"/>
</dbReference>
<dbReference type="RefSeq" id="WP_099517371.1">
    <property type="nucleotide sequence ID" value="NZ_CP016808.1"/>
</dbReference>
<feature type="chain" id="PRO_5008534894" evidence="4">
    <location>
        <begin position="33"/>
        <end position="692"/>
    </location>
</feature>
<dbReference type="AlphaFoldDB" id="A0A1B2DE66"/>
<feature type="compositionally biased region" description="Low complexity" evidence="3">
    <location>
        <begin position="225"/>
        <end position="237"/>
    </location>
</feature>
<evidence type="ECO:0000259" key="5">
    <source>
        <dbReference type="SMART" id="SM00656"/>
    </source>
</evidence>
<dbReference type="SUPFAM" id="SSF49899">
    <property type="entry name" value="Concanavalin A-like lectins/glucanases"/>
    <property type="match status" value="1"/>
</dbReference>
<dbReference type="Gene3D" id="2.60.120.560">
    <property type="entry name" value="Exo-inulinase, domain 1"/>
    <property type="match status" value="1"/>
</dbReference>
<dbReference type="InterPro" id="IPR013320">
    <property type="entry name" value="ConA-like_dom_sf"/>
</dbReference>
<dbReference type="InterPro" id="IPR045032">
    <property type="entry name" value="PEL"/>
</dbReference>
<keyword evidence="2" id="KW-0964">Secreted</keyword>
<keyword evidence="2" id="KW-0624">Polysaccharide degradation</keyword>
<evidence type="ECO:0000313" key="6">
    <source>
        <dbReference type="EMBL" id="ANY65996.1"/>
    </source>
</evidence>
<dbReference type="Pfam" id="PF00544">
    <property type="entry name" value="Pectate_lyase_4"/>
    <property type="match status" value="2"/>
</dbReference>
<name>A0A1B2DE66_9BACL</name>
<dbReference type="EMBL" id="CP016808">
    <property type="protein sequence ID" value="ANY65996.1"/>
    <property type="molecule type" value="Genomic_DNA"/>
</dbReference>
<evidence type="ECO:0000256" key="4">
    <source>
        <dbReference type="SAM" id="SignalP"/>
    </source>
</evidence>
<feature type="signal peptide" evidence="4">
    <location>
        <begin position="1"/>
        <end position="32"/>
    </location>
</feature>
<feature type="domain" description="Pectate lyase" evidence="5">
    <location>
        <begin position="308"/>
        <end position="570"/>
    </location>
</feature>
<keyword evidence="2" id="KW-0119">Carbohydrate metabolism</keyword>
<protein>
    <submittedName>
        <fullName evidence="6">Pectate lyase</fullName>
    </submittedName>
</protein>
<gene>
    <name evidence="6" type="ORF">BBD42_05625</name>
</gene>
<evidence type="ECO:0000256" key="3">
    <source>
        <dbReference type="SAM" id="MobiDB-lite"/>
    </source>
</evidence>
<accession>A0A1B2DE66</accession>